<feature type="compositionally biased region" description="Basic residues" evidence="1">
    <location>
        <begin position="238"/>
        <end position="253"/>
    </location>
</feature>
<dbReference type="AlphaFoldDB" id="A0A5S9IR52"/>
<dbReference type="EMBL" id="AP019860">
    <property type="protein sequence ID" value="BBM85931.1"/>
    <property type="molecule type" value="Genomic_DNA"/>
</dbReference>
<dbReference type="Pfam" id="PF01740">
    <property type="entry name" value="STAS"/>
    <property type="match status" value="1"/>
</dbReference>
<dbReference type="CDD" id="cd07043">
    <property type="entry name" value="STAS_anti-anti-sigma_factors"/>
    <property type="match status" value="1"/>
</dbReference>
<keyword evidence="2" id="KW-0472">Membrane</keyword>
<evidence type="ECO:0000313" key="4">
    <source>
        <dbReference type="EMBL" id="BBM85931.1"/>
    </source>
</evidence>
<evidence type="ECO:0000313" key="5">
    <source>
        <dbReference type="Proteomes" id="UP000326354"/>
    </source>
</evidence>
<feature type="compositionally biased region" description="Low complexity" evidence="1">
    <location>
        <begin position="220"/>
        <end position="235"/>
    </location>
</feature>
<evidence type="ECO:0000256" key="1">
    <source>
        <dbReference type="SAM" id="MobiDB-lite"/>
    </source>
</evidence>
<feature type="transmembrane region" description="Helical" evidence="2">
    <location>
        <begin position="468"/>
        <end position="492"/>
    </location>
</feature>
<protein>
    <submittedName>
        <fullName evidence="4">Anti-sigma factor antagonist</fullName>
    </submittedName>
</protein>
<accession>A0A5S9IR52</accession>
<organism evidence="4 5">
    <name type="scientific">Uabimicrobium amorphum</name>
    <dbReference type="NCBI Taxonomy" id="2596890"/>
    <lineage>
        <taxon>Bacteria</taxon>
        <taxon>Pseudomonadati</taxon>
        <taxon>Planctomycetota</taxon>
        <taxon>Candidatus Uabimicrobiia</taxon>
        <taxon>Candidatus Uabimicrobiales</taxon>
        <taxon>Candidatus Uabimicrobiaceae</taxon>
        <taxon>Candidatus Uabimicrobium</taxon>
    </lineage>
</organism>
<keyword evidence="2" id="KW-1133">Transmembrane helix</keyword>
<dbReference type="GO" id="GO:0043856">
    <property type="term" value="F:anti-sigma factor antagonist activity"/>
    <property type="evidence" value="ECO:0007669"/>
    <property type="project" value="TreeGrafter"/>
</dbReference>
<dbReference type="PANTHER" id="PTHR33495">
    <property type="entry name" value="ANTI-SIGMA FACTOR ANTAGONIST TM_1081-RELATED-RELATED"/>
    <property type="match status" value="1"/>
</dbReference>
<feature type="compositionally biased region" description="Polar residues" evidence="1">
    <location>
        <begin position="147"/>
        <end position="162"/>
    </location>
</feature>
<proteinExistence type="predicted"/>
<dbReference type="Gene3D" id="3.30.750.24">
    <property type="entry name" value="STAS domain"/>
    <property type="match status" value="1"/>
</dbReference>
<dbReference type="RefSeq" id="WP_151970015.1">
    <property type="nucleotide sequence ID" value="NZ_AP019860.1"/>
</dbReference>
<feature type="compositionally biased region" description="Polar residues" evidence="1">
    <location>
        <begin position="172"/>
        <end position="184"/>
    </location>
</feature>
<dbReference type="InterPro" id="IPR002645">
    <property type="entry name" value="STAS_dom"/>
</dbReference>
<dbReference type="SUPFAM" id="SSF52091">
    <property type="entry name" value="SpoIIaa-like"/>
    <property type="match status" value="1"/>
</dbReference>
<keyword evidence="2" id="KW-0812">Transmembrane</keyword>
<dbReference type="KEGG" id="uam:UABAM_04317"/>
<feature type="region of interest" description="Disordered" evidence="1">
    <location>
        <begin position="214"/>
        <end position="293"/>
    </location>
</feature>
<evidence type="ECO:0000256" key="2">
    <source>
        <dbReference type="SAM" id="Phobius"/>
    </source>
</evidence>
<dbReference type="PROSITE" id="PS50801">
    <property type="entry name" value="STAS"/>
    <property type="match status" value="1"/>
</dbReference>
<dbReference type="Proteomes" id="UP000326354">
    <property type="component" value="Chromosome"/>
</dbReference>
<keyword evidence="5" id="KW-1185">Reference proteome</keyword>
<reference evidence="4 5" key="1">
    <citation type="submission" date="2019-08" db="EMBL/GenBank/DDBJ databases">
        <title>Complete genome sequence of Candidatus Uab amorphum.</title>
        <authorList>
            <person name="Shiratori T."/>
            <person name="Suzuki S."/>
            <person name="Kakizawa Y."/>
            <person name="Ishida K."/>
        </authorList>
    </citation>
    <scope>NUCLEOTIDE SEQUENCE [LARGE SCALE GENOMIC DNA]</scope>
    <source>
        <strain evidence="4 5">SRT547</strain>
    </source>
</reference>
<name>A0A5S9IR52_UABAM</name>
<feature type="compositionally biased region" description="Pro residues" evidence="1">
    <location>
        <begin position="266"/>
        <end position="284"/>
    </location>
</feature>
<dbReference type="InterPro" id="IPR036513">
    <property type="entry name" value="STAS_dom_sf"/>
</dbReference>
<sequence>MLRISIQSLQSDIHLMVLNGNIDENTIGALQDNFTRLFSENKNKIICDMKNVKHISAPVLKTFLENITTARNRGGDIKLVSLPPDLQGILRYAGFNDDSALCTDIQTAIQQLQQPSYPSDHVEDPFGATIQTSQSPLKPASDIYAPTIQNNQSPLQRSSSISPMDDPYGATIQMTGSPLQNIKPSQDKADDPYEATIQMTDSPLENRLKAKEEKTLQADKSPLSSSSSSTKPSESAPKKKSRRTKASAPKKKAPPAASQPTSTPSQPAPAASPPPPAPTSPPQVPQESAAKDQIQEVVETELKRKSTIRFYNRMYPFCIFPLKVIFSQQKIQKIVHKKIAQVEGKKDVVVSKEKPIVEVVPHFPGCLIVPSRKKVDVTPEISQANFSVTPLAESKNQKGYVEIYYNGEVIDTVEELKYHVEKQTIAKFALYMSIISPVISTSLDAFQIDFNEKLPMAIEWLSKLTQLFGGKTGFGLALAGVFLFISIVFYFLKRPREANPIENILPVD</sequence>
<dbReference type="OrthoDB" id="9794628at2"/>
<evidence type="ECO:0000259" key="3">
    <source>
        <dbReference type="PROSITE" id="PS50801"/>
    </source>
</evidence>
<feature type="domain" description="STAS" evidence="3">
    <location>
        <begin position="12"/>
        <end position="112"/>
    </location>
</feature>
<gene>
    <name evidence="4" type="ORF">UABAM_04317</name>
</gene>
<feature type="region of interest" description="Disordered" evidence="1">
    <location>
        <begin position="116"/>
        <end position="189"/>
    </location>
</feature>
<feature type="compositionally biased region" description="Low complexity" evidence="1">
    <location>
        <begin position="254"/>
        <end position="265"/>
    </location>
</feature>